<name>A0AAN7VAI3_9COLE</name>
<sequence>MRRRRVTFYGHIKRMNEERLTKNTRIKEVRNDMAEMKIDGEEVERRKEFREKIRWFRGFQVQEKKKKTETKWTEERREQHSERMKEYSKKRKNGEK</sequence>
<reference evidence="3 4" key="1">
    <citation type="journal article" date="2024" name="Insects">
        <title>An Improved Chromosome-Level Genome Assembly of the Firefly Pyrocoelia pectoralis.</title>
        <authorList>
            <person name="Fu X."/>
            <person name="Meyer-Rochow V.B."/>
            <person name="Ballantyne L."/>
            <person name="Zhu X."/>
        </authorList>
    </citation>
    <scope>NUCLEOTIDE SEQUENCE [LARGE SCALE GENOMIC DNA]</scope>
    <source>
        <strain evidence="3">XCY_ONT2</strain>
    </source>
</reference>
<dbReference type="AlphaFoldDB" id="A0AAN7VAI3"/>
<feature type="compositionally biased region" description="Basic and acidic residues" evidence="2">
    <location>
        <begin position="69"/>
        <end position="87"/>
    </location>
</feature>
<keyword evidence="1" id="KW-0175">Coiled coil</keyword>
<accession>A0AAN7VAI3</accession>
<evidence type="ECO:0000313" key="4">
    <source>
        <dbReference type="Proteomes" id="UP001329430"/>
    </source>
</evidence>
<proteinExistence type="predicted"/>
<feature type="region of interest" description="Disordered" evidence="2">
    <location>
        <begin position="63"/>
        <end position="96"/>
    </location>
</feature>
<evidence type="ECO:0000313" key="3">
    <source>
        <dbReference type="EMBL" id="KAK5642639.1"/>
    </source>
</evidence>
<gene>
    <name evidence="3" type="ORF">RI129_008806</name>
</gene>
<feature type="coiled-coil region" evidence="1">
    <location>
        <begin position="12"/>
        <end position="46"/>
    </location>
</feature>
<evidence type="ECO:0000256" key="1">
    <source>
        <dbReference type="SAM" id="Coils"/>
    </source>
</evidence>
<dbReference type="EMBL" id="JAVRBK010000006">
    <property type="protein sequence ID" value="KAK5642639.1"/>
    <property type="molecule type" value="Genomic_DNA"/>
</dbReference>
<organism evidence="3 4">
    <name type="scientific">Pyrocoelia pectoralis</name>
    <dbReference type="NCBI Taxonomy" id="417401"/>
    <lineage>
        <taxon>Eukaryota</taxon>
        <taxon>Metazoa</taxon>
        <taxon>Ecdysozoa</taxon>
        <taxon>Arthropoda</taxon>
        <taxon>Hexapoda</taxon>
        <taxon>Insecta</taxon>
        <taxon>Pterygota</taxon>
        <taxon>Neoptera</taxon>
        <taxon>Endopterygota</taxon>
        <taxon>Coleoptera</taxon>
        <taxon>Polyphaga</taxon>
        <taxon>Elateriformia</taxon>
        <taxon>Elateroidea</taxon>
        <taxon>Lampyridae</taxon>
        <taxon>Lampyrinae</taxon>
        <taxon>Pyrocoelia</taxon>
    </lineage>
</organism>
<comment type="caution">
    <text evidence="3">The sequence shown here is derived from an EMBL/GenBank/DDBJ whole genome shotgun (WGS) entry which is preliminary data.</text>
</comment>
<protein>
    <submittedName>
        <fullName evidence="3">Uncharacterized protein</fullName>
    </submittedName>
</protein>
<keyword evidence="4" id="KW-1185">Reference proteome</keyword>
<dbReference type="Proteomes" id="UP001329430">
    <property type="component" value="Chromosome 6"/>
</dbReference>
<evidence type="ECO:0000256" key="2">
    <source>
        <dbReference type="SAM" id="MobiDB-lite"/>
    </source>
</evidence>